<keyword evidence="4" id="KW-1185">Reference proteome</keyword>
<evidence type="ECO:0000256" key="1">
    <source>
        <dbReference type="SAM" id="Coils"/>
    </source>
</evidence>
<dbReference type="Proteomes" id="UP001219525">
    <property type="component" value="Unassembled WGS sequence"/>
</dbReference>
<gene>
    <name evidence="3" type="ORF">GGX14DRAFT_558388</name>
</gene>
<feature type="region of interest" description="Disordered" evidence="2">
    <location>
        <begin position="954"/>
        <end position="988"/>
    </location>
</feature>
<keyword evidence="1" id="KW-0175">Coiled coil</keyword>
<name>A0AAD6YKS7_9AGAR</name>
<feature type="compositionally biased region" description="Basic and acidic residues" evidence="2">
    <location>
        <begin position="961"/>
        <end position="971"/>
    </location>
</feature>
<evidence type="ECO:0000313" key="3">
    <source>
        <dbReference type="EMBL" id="KAJ7222301.1"/>
    </source>
</evidence>
<evidence type="ECO:0000313" key="4">
    <source>
        <dbReference type="Proteomes" id="UP001219525"/>
    </source>
</evidence>
<reference evidence="3" key="1">
    <citation type="submission" date="2023-03" db="EMBL/GenBank/DDBJ databases">
        <title>Massive genome expansion in bonnet fungi (Mycena s.s.) driven by repeated elements and novel gene families across ecological guilds.</title>
        <authorList>
            <consortium name="Lawrence Berkeley National Laboratory"/>
            <person name="Harder C.B."/>
            <person name="Miyauchi S."/>
            <person name="Viragh M."/>
            <person name="Kuo A."/>
            <person name="Thoen E."/>
            <person name="Andreopoulos B."/>
            <person name="Lu D."/>
            <person name="Skrede I."/>
            <person name="Drula E."/>
            <person name="Henrissat B."/>
            <person name="Morin E."/>
            <person name="Kohler A."/>
            <person name="Barry K."/>
            <person name="LaButti K."/>
            <person name="Morin E."/>
            <person name="Salamov A."/>
            <person name="Lipzen A."/>
            <person name="Mereny Z."/>
            <person name="Hegedus B."/>
            <person name="Baldrian P."/>
            <person name="Stursova M."/>
            <person name="Weitz H."/>
            <person name="Taylor A."/>
            <person name="Grigoriev I.V."/>
            <person name="Nagy L.G."/>
            <person name="Martin F."/>
            <person name="Kauserud H."/>
        </authorList>
    </citation>
    <scope>NUCLEOTIDE SEQUENCE</scope>
    <source>
        <strain evidence="3">9144</strain>
    </source>
</reference>
<feature type="region of interest" description="Disordered" evidence="2">
    <location>
        <begin position="1"/>
        <end position="48"/>
    </location>
</feature>
<sequence length="1318" mass="147569">MSTRQPLSSFKFKRKAKTTSPAPDPSGSRTAPLPPSTTNVEMATGVSGSRGAAVQPWAGILVGMRCELRRILRYTGCDVAIENRTYEVWSPNSMQFPFFFAGRTRDNIHFDPLEAPQYDIEDREWLPFARRPCTVTNTEECSIAFRTVAHEWDHGRSQLNDNFVTLLHAWSERLEMQALRALQKVDVKLCARRPPLPTHLQFQDLRCRSYKQAVDAATVIQRQLREHDAWITMVCALTEKQDSSPPTIWTNGYPKADEKYIGVFINDVSEDRATWLLSRRIPVFVVHVYGDNEIHRSDGTETQLYRGETAWEARSLRDAARMPYFSSSLFLERRCEARVSWTELPTEPPMKRRTPAPPARVSWTELPTEPPIKQRTPVPPRAAEHALKTETRSLYPGHVDWLVPPLVMEATPGTRWEKWELMSREDAEDDEEIFLQHGKGWRPEAEDILIWYDRQNHRELCVYESYAIPAGCCQVDVFGCPAPDVKYCDATGRHRHPSRWMYRSRAPCQQDKDRRASTPTRDDLPLLIAPPSFVPFAPLSPAPSSAMPNMKQTADQAHADDLQSFDDSSLVSTIDASRTEIEAGRHGQVHGPDAGVESTFEGSDHAGRLDPGQSNVLRAPDMMQTADQAHADDLQSSDDSSLVSTIDASRAEIEAGRHVNVLGAPVTSSMSRTVKNMDNMDNLRPDAQGSELPPGGKMEVELRLGSGGVGSHGEGKQRASLDDDMVSLGSCSEDEMLGVIANTEATLMEVDPPVAVVNGKPECSTPPQHAVCHRSGSPLRKILCEGIGMQKRRRSRSLSPAGVITPTLAEGRGSTASAEATNDFANVPLINRLTKGPEEGQDMGLFHTTVPSLVCQPKGWLKRPIDDVPDMGETPAKRPRQERIGRMAAWTARSLTNLLWFSDTCTANELWEEIGRDSTWTLDQSLNVPCCEDLDSCEICSLYLKHVKKACRKDDEDEEEKVSSDGERDKDSEEDSDGDGDSGLFNNENMSENMRKLFQLRDLLARENAFASEHNDPQSMGRLQGLMVGLHADKIEAVAKQEKAMHDRAAIEVEMKKLEQAHNELKAQHQQVLEELSELKQQSDQARLVVMRSSEPRLHSADYGRSSLIHAPETSGLSDTFYAMTMPTREEPPEQLARWLQFHELTNIKGIPICGPDWVVDLRSVRGHHEVMSRAPPKPRDKNRTGRKAHQMGVFAILNVLGVPEKYSKLLRAGKFSIAAQVKWEPLLFRDALQTDQITAQLLAEQGLSLAVANDTWLFCYNYIKSLAASEDAAAMTLLAQVEVQLVHGQPPPGINPPREDQFARRHLPNKRKALVKW</sequence>
<evidence type="ECO:0000256" key="2">
    <source>
        <dbReference type="SAM" id="MobiDB-lite"/>
    </source>
</evidence>
<feature type="region of interest" description="Disordered" evidence="2">
    <location>
        <begin position="583"/>
        <end position="616"/>
    </location>
</feature>
<accession>A0AAD6YKS7</accession>
<feature type="coiled-coil region" evidence="1">
    <location>
        <begin position="1041"/>
        <end position="1089"/>
    </location>
</feature>
<comment type="caution">
    <text evidence="3">The sequence shown here is derived from an EMBL/GenBank/DDBJ whole genome shotgun (WGS) entry which is preliminary data.</text>
</comment>
<dbReference type="EMBL" id="JARJCW010000007">
    <property type="protein sequence ID" value="KAJ7222301.1"/>
    <property type="molecule type" value="Genomic_DNA"/>
</dbReference>
<proteinExistence type="predicted"/>
<organism evidence="3 4">
    <name type="scientific">Mycena pura</name>
    <dbReference type="NCBI Taxonomy" id="153505"/>
    <lineage>
        <taxon>Eukaryota</taxon>
        <taxon>Fungi</taxon>
        <taxon>Dikarya</taxon>
        <taxon>Basidiomycota</taxon>
        <taxon>Agaricomycotina</taxon>
        <taxon>Agaricomycetes</taxon>
        <taxon>Agaricomycetidae</taxon>
        <taxon>Agaricales</taxon>
        <taxon>Marasmiineae</taxon>
        <taxon>Mycenaceae</taxon>
        <taxon>Mycena</taxon>
    </lineage>
</organism>
<protein>
    <submittedName>
        <fullName evidence="3">Uncharacterized protein</fullName>
    </submittedName>
</protein>